<proteinExistence type="predicted"/>
<name>A0A9W4TIU0_9FLAO</name>
<evidence type="ECO:0000313" key="1">
    <source>
        <dbReference type="EMBL" id="CAI2768352.1"/>
    </source>
</evidence>
<organism evidence="1 2">
    <name type="scientific">Flavobacterium collinsii</name>
    <dbReference type="NCBI Taxonomy" id="1114861"/>
    <lineage>
        <taxon>Bacteria</taxon>
        <taxon>Pseudomonadati</taxon>
        <taxon>Bacteroidota</taxon>
        <taxon>Flavobacteriia</taxon>
        <taxon>Flavobacteriales</taxon>
        <taxon>Flavobacteriaceae</taxon>
        <taxon>Flavobacterium</taxon>
    </lineage>
</organism>
<gene>
    <name evidence="1" type="ORF">TRV642_3580</name>
</gene>
<sequence length="227" mass="26559">MRDSYTRFFEHFNIEFKEIISFGVEMDTIYPDSDKIKTEWKDLIDSVTNDKQVYIRGYGRDAHATDLYKELYEILLGNGKIKKDSTNNAKPTQLLQKITGFSKTIKKDNAKSKKISNYQVTHIFGRTKNPFLFTAPWNLVWKSKIMDPFTGHESKGKNTDEYKTAFLKKSKDKYAEFIKEYNALASQYFSAEKIDNAFNQMESNLKVSITVFNKFKNDARNELKKIE</sequence>
<accession>A0A9W4TIU0</accession>
<dbReference type="Proteomes" id="UP001152749">
    <property type="component" value="Chromosome"/>
</dbReference>
<dbReference type="AlphaFoldDB" id="A0A9W4TIU0"/>
<reference evidence="1" key="1">
    <citation type="submission" date="2022-09" db="EMBL/GenBank/DDBJ databases">
        <authorList>
            <person name="Duchaud E."/>
        </authorList>
    </citation>
    <scope>NUCLEOTIDE SEQUENCE</scope>
    <source>
        <strain evidence="1">TRV642</strain>
    </source>
</reference>
<dbReference type="RefSeq" id="WP_263360986.1">
    <property type="nucleotide sequence ID" value="NZ_OX336425.1"/>
</dbReference>
<evidence type="ECO:0000313" key="2">
    <source>
        <dbReference type="Proteomes" id="UP001152749"/>
    </source>
</evidence>
<protein>
    <submittedName>
        <fullName evidence="1">Uncharacterized protein</fullName>
    </submittedName>
</protein>
<dbReference type="EMBL" id="OX336425">
    <property type="protein sequence ID" value="CAI2768352.1"/>
    <property type="molecule type" value="Genomic_DNA"/>
</dbReference>
<dbReference type="KEGG" id="fcs:TRV642_3580"/>